<dbReference type="Proteomes" id="UP000298327">
    <property type="component" value="Unassembled WGS sequence"/>
</dbReference>
<organism evidence="4 5">
    <name type="scientific">Dentipellis fragilis</name>
    <dbReference type="NCBI Taxonomy" id="205917"/>
    <lineage>
        <taxon>Eukaryota</taxon>
        <taxon>Fungi</taxon>
        <taxon>Dikarya</taxon>
        <taxon>Basidiomycota</taxon>
        <taxon>Agaricomycotina</taxon>
        <taxon>Agaricomycetes</taxon>
        <taxon>Russulales</taxon>
        <taxon>Hericiaceae</taxon>
        <taxon>Dentipellis</taxon>
    </lineage>
</organism>
<dbReference type="InterPro" id="IPR021765">
    <property type="entry name" value="UstYa-like"/>
</dbReference>
<comment type="pathway">
    <text evidence="1">Mycotoxin biosynthesis.</text>
</comment>
<name>A0A4Y9YL08_9AGAM</name>
<evidence type="ECO:0000256" key="3">
    <source>
        <dbReference type="ARBA" id="ARBA00035112"/>
    </source>
</evidence>
<proteinExistence type="inferred from homology"/>
<gene>
    <name evidence="4" type="ORF">EVG20_g6983</name>
</gene>
<reference evidence="4 5" key="1">
    <citation type="submission" date="2019-02" db="EMBL/GenBank/DDBJ databases">
        <title>Genome sequencing of the rare red list fungi Dentipellis fragilis.</title>
        <authorList>
            <person name="Buettner E."/>
            <person name="Kellner H."/>
        </authorList>
    </citation>
    <scope>NUCLEOTIDE SEQUENCE [LARGE SCALE GENOMIC DNA]</scope>
    <source>
        <strain evidence="4 5">DSM 105465</strain>
    </source>
</reference>
<evidence type="ECO:0000256" key="1">
    <source>
        <dbReference type="ARBA" id="ARBA00004685"/>
    </source>
</evidence>
<dbReference type="OrthoDB" id="3687641at2759"/>
<accession>A0A4Y9YL08</accession>
<keyword evidence="5" id="KW-1185">Reference proteome</keyword>
<comment type="caution">
    <text evidence="4">The sequence shown here is derived from an EMBL/GenBank/DDBJ whole genome shotgun (WGS) entry which is preliminary data.</text>
</comment>
<dbReference type="GO" id="GO:0043386">
    <property type="term" value="P:mycotoxin biosynthetic process"/>
    <property type="evidence" value="ECO:0007669"/>
    <property type="project" value="InterPro"/>
</dbReference>
<dbReference type="PANTHER" id="PTHR33365">
    <property type="entry name" value="YALI0B05434P"/>
    <property type="match status" value="1"/>
</dbReference>
<dbReference type="STRING" id="205917.A0A4Y9YL08"/>
<comment type="similarity">
    <text evidence="3">Belongs to the ustYa family.</text>
</comment>
<evidence type="ECO:0000256" key="2">
    <source>
        <dbReference type="ARBA" id="ARBA00023002"/>
    </source>
</evidence>
<evidence type="ECO:0000313" key="4">
    <source>
        <dbReference type="EMBL" id="TFY61639.1"/>
    </source>
</evidence>
<dbReference type="EMBL" id="SEOQ01000499">
    <property type="protein sequence ID" value="TFY61639.1"/>
    <property type="molecule type" value="Genomic_DNA"/>
</dbReference>
<dbReference type="PANTHER" id="PTHR33365:SF11">
    <property type="entry name" value="TAT PATHWAY SIGNAL SEQUENCE"/>
    <property type="match status" value="1"/>
</dbReference>
<dbReference type="GO" id="GO:0016491">
    <property type="term" value="F:oxidoreductase activity"/>
    <property type="evidence" value="ECO:0007669"/>
    <property type="project" value="UniProtKB-KW"/>
</dbReference>
<dbReference type="Pfam" id="PF11807">
    <property type="entry name" value="UstYa"/>
    <property type="match status" value="1"/>
</dbReference>
<evidence type="ECO:0000313" key="5">
    <source>
        <dbReference type="Proteomes" id="UP000298327"/>
    </source>
</evidence>
<sequence>MARRHDGPMLSPRMIVVSSAVLLLSSAIMQLFTAWSLFRSQGRHGSTNVSPSKVDIELSPTAHEYTWLGTDHPTALPLDLPTVALTLENSHHYALNSSTSAAAFHSLYPPGSLGFLRLGPHDRFFGLAMYHQLHCLDSLRRAILGLAPHGETRLGKVGKQRWKEDHVGHCLNYLRQSILCAADLTLEPEVVEGEMDAEEGLGVTHVCKDWSAVRGFAERNYEEWAGRIAKEAGGDR</sequence>
<keyword evidence="2" id="KW-0560">Oxidoreductase</keyword>
<evidence type="ECO:0008006" key="6">
    <source>
        <dbReference type="Google" id="ProtNLM"/>
    </source>
</evidence>
<dbReference type="AlphaFoldDB" id="A0A4Y9YL08"/>
<protein>
    <recommendedName>
        <fullName evidence="6">Oxidase ustYa</fullName>
    </recommendedName>
</protein>